<proteinExistence type="predicted"/>
<keyword evidence="1" id="KW-1133">Transmembrane helix</keyword>
<organism evidence="2 3">
    <name type="scientific">Wocania arenilitoris</name>
    <dbReference type="NCBI Taxonomy" id="2044858"/>
    <lineage>
        <taxon>Bacteria</taxon>
        <taxon>Pseudomonadati</taxon>
        <taxon>Bacteroidota</taxon>
        <taxon>Flavobacteriia</taxon>
        <taxon>Flavobacteriales</taxon>
        <taxon>Flavobacteriaceae</taxon>
        <taxon>Wocania</taxon>
    </lineage>
</organism>
<dbReference type="RefSeq" id="WP_237240910.1">
    <property type="nucleotide sequence ID" value="NZ_JAKKDU010000022.1"/>
</dbReference>
<dbReference type="Proteomes" id="UP001199795">
    <property type="component" value="Unassembled WGS sequence"/>
</dbReference>
<name>A0AAE3ERZ9_9FLAO</name>
<comment type="caution">
    <text evidence="2">The sequence shown here is derived from an EMBL/GenBank/DDBJ whole genome shotgun (WGS) entry which is preliminary data.</text>
</comment>
<evidence type="ECO:0000313" key="2">
    <source>
        <dbReference type="EMBL" id="MCF7569582.1"/>
    </source>
</evidence>
<gene>
    <name evidence="2" type="ORF">L3X37_14630</name>
</gene>
<dbReference type="AlphaFoldDB" id="A0AAE3ERZ9"/>
<keyword evidence="1" id="KW-0812">Transmembrane</keyword>
<evidence type="ECO:0000256" key="1">
    <source>
        <dbReference type="SAM" id="Phobius"/>
    </source>
</evidence>
<protein>
    <submittedName>
        <fullName evidence="2">Uncharacterized protein</fullName>
    </submittedName>
</protein>
<dbReference type="EMBL" id="JAKKDU010000022">
    <property type="protein sequence ID" value="MCF7569582.1"/>
    <property type="molecule type" value="Genomic_DNA"/>
</dbReference>
<feature type="transmembrane region" description="Helical" evidence="1">
    <location>
        <begin position="6"/>
        <end position="24"/>
    </location>
</feature>
<keyword evidence="3" id="KW-1185">Reference proteome</keyword>
<accession>A0AAE3ERZ9</accession>
<keyword evidence="1" id="KW-0472">Membrane</keyword>
<reference evidence="2" key="1">
    <citation type="submission" date="2022-01" db="EMBL/GenBank/DDBJ databases">
        <title>Draft genome sequence of Sabulilitoribacter arenilitoris KCTC 52401.</title>
        <authorList>
            <person name="Oh J.-S."/>
        </authorList>
    </citation>
    <scope>NUCLEOTIDE SEQUENCE</scope>
    <source>
        <strain evidence="2">HMF6543</strain>
    </source>
</reference>
<evidence type="ECO:0000313" key="3">
    <source>
        <dbReference type="Proteomes" id="UP001199795"/>
    </source>
</evidence>
<sequence length="174" mass="20909">MNKKPGIKILIALPILFLVFLFLLDRPWDNPSMGEIYLEKYQNQKVGIVEKTELWKGCVLYIEFENPDRKYISFKKDTASISIGNDCEINEQIHRKDYFQKLPKSNKCFIIRNDSVMLFDCNTNLDFIIEKFKIPISEINGWNLDNNYEWFKMPYPLIEKYLQNEYYEKHKTDK</sequence>